<dbReference type="KEGG" id="fas:105270563"/>
<keyword evidence="1" id="KW-1133">Transmembrane helix</keyword>
<keyword evidence="3" id="KW-1185">Reference proteome</keyword>
<proteinExistence type="predicted"/>
<evidence type="ECO:0000313" key="2">
    <source>
        <dbReference type="EMBL" id="JAG83187.1"/>
    </source>
</evidence>
<name>A0A0C9RWL2_9HYME</name>
<evidence type="ECO:0000313" key="4">
    <source>
        <dbReference type="RefSeq" id="NP_001401494.1"/>
    </source>
</evidence>
<organism evidence="2">
    <name type="scientific">Fopius arisanus</name>
    <dbReference type="NCBI Taxonomy" id="64838"/>
    <lineage>
        <taxon>Eukaryota</taxon>
        <taxon>Metazoa</taxon>
        <taxon>Ecdysozoa</taxon>
        <taxon>Arthropoda</taxon>
        <taxon>Hexapoda</taxon>
        <taxon>Insecta</taxon>
        <taxon>Pterygota</taxon>
        <taxon>Neoptera</taxon>
        <taxon>Endopterygota</taxon>
        <taxon>Hymenoptera</taxon>
        <taxon>Apocrita</taxon>
        <taxon>Ichneumonoidea</taxon>
        <taxon>Braconidae</taxon>
        <taxon>Opiinae</taxon>
        <taxon>Fopius</taxon>
    </lineage>
</organism>
<dbReference type="RefSeq" id="NP_001401494.1">
    <property type="nucleotide sequence ID" value="NM_001414565.1"/>
</dbReference>
<sequence length="378" mass="43248">MKNFNWQYTLYVATLAIILAFTLSILLYVDFDQSLLDHDTALIAKLQKGPLEDLLNGNGINNIPELKILTTNEGVTQANKCSKRAIRVDSFTPPTDDECVNRCANTLATALTVEKNDHYISDENLLEPGFYCRIGPKPHCNMKTTIAILSTPLICRPKFPRLIGGPVGRTIVACNNINIQDPFNRLWDYSTNEPVRVDTTIIINEDELLSDGSYRFRCKFYGVDVKHNKYMEHPFDRFHPIRNYCAALIFAAHDDVKHVWENNQFRCDCGDKKTTMVSHIDPNDPTSQCSSYSAEIKTDVKNRMKITVPYPCFTIHSPIEDVGRYFPCKAENFHGEKFMENIELTYSHRHDEPIAHPFYEDFPISTRIAVRKGLRISS</sequence>
<accession>A0A0C9RWL2</accession>
<protein>
    <submittedName>
        <fullName evidence="2">ORF20 protein</fullName>
    </submittedName>
    <submittedName>
        <fullName evidence="4">Uncharacterized LOC105270563</fullName>
    </submittedName>
</protein>
<dbReference type="EMBL" id="GBYB01013420">
    <property type="protein sequence ID" value="JAG83187.1"/>
    <property type="molecule type" value="Transcribed_RNA"/>
</dbReference>
<feature type="transmembrane region" description="Helical" evidence="1">
    <location>
        <begin position="6"/>
        <end position="29"/>
    </location>
</feature>
<evidence type="ECO:0000256" key="1">
    <source>
        <dbReference type="SAM" id="Phobius"/>
    </source>
</evidence>
<accession>A0A9R1U776</accession>
<keyword evidence="1" id="KW-0472">Membrane</keyword>
<gene>
    <name evidence="2" type="primary">ORF20</name>
    <name evidence="4" type="synonym">LOC105270563</name>
    <name evidence="4" type="synonym">pif-2</name>
    <name evidence="2" type="ORF">g.22448</name>
</gene>
<dbReference type="Pfam" id="PF04631">
    <property type="entry name" value="PIF2"/>
    <property type="match status" value="1"/>
</dbReference>
<keyword evidence="1" id="KW-0812">Transmembrane</keyword>
<dbReference type="Proteomes" id="UP000694866">
    <property type="component" value="Unplaced"/>
</dbReference>
<dbReference type="OrthoDB" id="7664059at2759"/>
<evidence type="ECO:0000313" key="3">
    <source>
        <dbReference type="Proteomes" id="UP000694866"/>
    </source>
</evidence>
<dbReference type="AlphaFoldDB" id="A0A0C9RWL2"/>
<reference evidence="2" key="1">
    <citation type="submission" date="2015-01" db="EMBL/GenBank/DDBJ databases">
        <title>Transcriptome Assembly of Fopius arisanus.</title>
        <authorList>
            <person name="Geib S."/>
        </authorList>
    </citation>
    <scope>NUCLEOTIDE SEQUENCE</scope>
</reference>
<dbReference type="InterPro" id="IPR006725">
    <property type="entry name" value="PIF2"/>
</dbReference>
<reference evidence="4" key="2">
    <citation type="submission" date="2025-04" db="UniProtKB">
        <authorList>
            <consortium name="RefSeq"/>
        </authorList>
    </citation>
    <scope>IDENTIFICATION</scope>
</reference>